<organism evidence="1 3">
    <name type="scientific">Bacillus paralicheniformis</name>
    <dbReference type="NCBI Taxonomy" id="1648923"/>
    <lineage>
        <taxon>Bacteria</taxon>
        <taxon>Bacillati</taxon>
        <taxon>Bacillota</taxon>
        <taxon>Bacilli</taxon>
        <taxon>Bacillales</taxon>
        <taxon>Bacillaceae</taxon>
        <taxon>Bacillus</taxon>
    </lineage>
</organism>
<dbReference type="AlphaFoldDB" id="A0A6I7U0B3"/>
<name>A0A6I7U0B3_9BACI</name>
<dbReference type="Proteomes" id="UP000429980">
    <property type="component" value="Unassembled WGS sequence"/>
</dbReference>
<reference evidence="2 4" key="2">
    <citation type="submission" date="2019-06" db="EMBL/GenBank/DDBJ databases">
        <title>Genome sequence analysis of &gt;100 Bacillus licheniformis strains suggests intrinsic resistance to this species.</title>
        <authorList>
            <person name="Wels M."/>
            <person name="Siezen R.J."/>
            <person name="Johansen E."/>
            <person name="Stuer-Lauridsen B."/>
            <person name="Bjerre K."/>
            <person name="Nielsen B.K.K."/>
        </authorList>
    </citation>
    <scope>NUCLEOTIDE SEQUENCE [LARGE SCALE GENOMIC DNA]</scope>
    <source>
        <strain evidence="2 4">BAC-15381</strain>
    </source>
</reference>
<proteinExistence type="predicted"/>
<protein>
    <submittedName>
        <fullName evidence="1">Uncharacterized protein</fullName>
    </submittedName>
</protein>
<accession>A0A6I7U0B3</accession>
<evidence type="ECO:0000313" key="1">
    <source>
        <dbReference type="EMBL" id="OLF94957.1"/>
    </source>
</evidence>
<evidence type="ECO:0000313" key="2">
    <source>
        <dbReference type="EMBL" id="TWL38060.1"/>
    </source>
</evidence>
<reference evidence="1 3" key="1">
    <citation type="journal article" date="2016" name="Front. Microbiol.">
        <title>High-Level Heat Resistance of Spores of Bacillus amyloliquefaciens and Bacillus licheniformis Results from the Presence of a spoVA Operon in a Tn1546 Transposon.</title>
        <authorList>
            <person name="Berendsen E.M."/>
            <person name="Koning R.A."/>
            <person name="Boekhorst J."/>
            <person name="de Jong A."/>
            <person name="Kuipers O.P."/>
            <person name="Wells-Bennik M.H."/>
        </authorList>
    </citation>
    <scope>NUCLEOTIDE SEQUENCE [LARGE SCALE GENOMIC DNA]</scope>
    <source>
        <strain evidence="1 3">B4121</strain>
    </source>
</reference>
<sequence>MHILKKACFHRLFTSHLVDTIMILPHIQNSEFNAPFVQFTVY</sequence>
<dbReference type="EMBL" id="LKPO01000009">
    <property type="protein sequence ID" value="OLF94957.1"/>
    <property type="molecule type" value="Genomic_DNA"/>
</dbReference>
<evidence type="ECO:0000313" key="3">
    <source>
        <dbReference type="Proteomes" id="UP000185604"/>
    </source>
</evidence>
<evidence type="ECO:0000313" key="4">
    <source>
        <dbReference type="Proteomes" id="UP000429980"/>
    </source>
</evidence>
<keyword evidence="4" id="KW-1185">Reference proteome</keyword>
<comment type="caution">
    <text evidence="1">The sequence shown here is derived from an EMBL/GenBank/DDBJ whole genome shotgun (WGS) entry which is preliminary data.</text>
</comment>
<dbReference type="EMBL" id="NILF01000040">
    <property type="protein sequence ID" value="TWL38060.1"/>
    <property type="molecule type" value="Genomic_DNA"/>
</dbReference>
<dbReference type="Proteomes" id="UP000185604">
    <property type="component" value="Unassembled WGS sequence"/>
</dbReference>
<gene>
    <name evidence="1" type="ORF">B4121_1787</name>
    <name evidence="2" type="ORF">CHCC15381_1976</name>
</gene>